<comment type="subcellular location">
    <subcellularLocation>
        <location evidence="1">Membrane</location>
    </subcellularLocation>
</comment>
<dbReference type="SUPFAM" id="SSF56519">
    <property type="entry name" value="Penicillin binding protein dimerisation domain"/>
    <property type="match status" value="1"/>
</dbReference>
<dbReference type="InterPro" id="IPR050515">
    <property type="entry name" value="Beta-lactam/transpept"/>
</dbReference>
<feature type="domain" description="PASTA" evidence="4">
    <location>
        <begin position="595"/>
        <end position="659"/>
    </location>
</feature>
<evidence type="ECO:0000313" key="6">
    <source>
        <dbReference type="Proteomes" id="UP000199068"/>
    </source>
</evidence>
<dbReference type="InterPro" id="IPR001460">
    <property type="entry name" value="PCN-bd_Tpept"/>
</dbReference>
<dbReference type="InterPro" id="IPR011927">
    <property type="entry name" value="SpoVD_pbp"/>
</dbReference>
<dbReference type="Pfam" id="PF03793">
    <property type="entry name" value="PASTA"/>
    <property type="match status" value="1"/>
</dbReference>
<dbReference type="EMBL" id="FNGW01000005">
    <property type="protein sequence ID" value="SDM10118.1"/>
    <property type="molecule type" value="Genomic_DNA"/>
</dbReference>
<protein>
    <submittedName>
        <fullName evidence="5">Stage V sporulation protein D (Sporulation-specific penicillin-binding protein)</fullName>
    </submittedName>
</protein>
<evidence type="ECO:0000259" key="4">
    <source>
        <dbReference type="PROSITE" id="PS51178"/>
    </source>
</evidence>
<dbReference type="InterPro" id="IPR012338">
    <property type="entry name" value="Beta-lactam/transpept-like"/>
</dbReference>
<sequence length="659" mass="73344">MSKKIKRVSKKRLVLVLILACALFLGLTMRTGYLQLIKGEWLSTKATDQQTREIPIEPKRGTIYDKNMKELAVSVTKYTVWCKPVEVKDKKEAAKKVSTIIGKEYEDVFKLVSKKNMALVKIERWIDDDKATKIREAKIPGIWVAEDNQRYYPYGNFAPYVLGHTSTDSQGIAGVEMKYDKHLKGKSGKLIVSTDASGREIPRGMEKYYEPTQGDGLVLTIDEVIQHYSEKAAQKAYELNNAKRVTVVAMDPRTGDILSLASKPDYNPNDPRTPIYPYYEEELDKYDDKNKIKGYYQMWRNPAVSDTYEPGSTFKIITSSAGLEENVIKDGEKFTCTGGVTIAGQRLKCWRHYRPHGAQTFEQGVQNSCNPVFMEVGKRLGVKKMYDYIEAFGFMDKTGIDLPGEGKGILHNEKNVGPVELATISFGQANSLTPIQLITAISSVANDGNLMKPRVVKGYTDNKGNIIEEIPPKVVRQVISKKTSEKMMSILESVVSVGSGNKAYIPGYRIGGKTGTAQKVIDGRYASGKYICSFIGIAPTDDPQIVVLAIVDEPTGVMAFGSSTAGPIVKEVMNDSLKYLGVEPKYSEEEKKEFEKTQVEVPDVRNISIEDAVKVLEEAKLNPNLDTDINIEKGTKVVDMFPKPGVKVAEGSGIMLYFK</sequence>
<dbReference type="SUPFAM" id="SSF56601">
    <property type="entry name" value="beta-lactamase/transpeptidase-like"/>
    <property type="match status" value="1"/>
</dbReference>
<dbReference type="GO" id="GO:0071555">
    <property type="term" value="P:cell wall organization"/>
    <property type="evidence" value="ECO:0007669"/>
    <property type="project" value="TreeGrafter"/>
</dbReference>
<accession>A0A1G9QGF7</accession>
<comment type="similarity">
    <text evidence="2">Belongs to the transpeptidase family.</text>
</comment>
<keyword evidence="3" id="KW-0472">Membrane</keyword>
<dbReference type="STRING" id="1121325.SAMN04515677_105198"/>
<dbReference type="Gene3D" id="3.90.1310.10">
    <property type="entry name" value="Penicillin-binding protein 2a (Domain 2)"/>
    <property type="match status" value="1"/>
</dbReference>
<proteinExistence type="inferred from homology"/>
<gene>
    <name evidence="5" type="ORF">SAMN04515677_105198</name>
</gene>
<dbReference type="InterPro" id="IPR005311">
    <property type="entry name" value="PBP_dimer"/>
</dbReference>
<dbReference type="AlphaFoldDB" id="A0A1G9QGF7"/>
<dbReference type="InterPro" id="IPR036138">
    <property type="entry name" value="PBP_dimer_sf"/>
</dbReference>
<dbReference type="Pfam" id="PF03717">
    <property type="entry name" value="PBP_dimer"/>
    <property type="match status" value="1"/>
</dbReference>
<dbReference type="PROSITE" id="PS51178">
    <property type="entry name" value="PASTA"/>
    <property type="match status" value="1"/>
</dbReference>
<evidence type="ECO:0000256" key="1">
    <source>
        <dbReference type="ARBA" id="ARBA00004370"/>
    </source>
</evidence>
<name>A0A1G9QGF7_9FIRM</name>
<dbReference type="NCBIfam" id="TIGR02214">
    <property type="entry name" value="spoVD_pbp"/>
    <property type="match status" value="1"/>
</dbReference>
<reference evidence="5 6" key="1">
    <citation type="submission" date="2016-10" db="EMBL/GenBank/DDBJ databases">
        <authorList>
            <person name="de Groot N.N."/>
        </authorList>
    </citation>
    <scope>NUCLEOTIDE SEQUENCE [LARGE SCALE GENOMIC DNA]</scope>
    <source>
        <strain evidence="5 6">DSM 797</strain>
    </source>
</reference>
<dbReference type="SUPFAM" id="SSF54184">
    <property type="entry name" value="Penicillin-binding protein 2x (pbp-2x), c-terminal domain"/>
    <property type="match status" value="1"/>
</dbReference>
<dbReference type="GO" id="GO:0008658">
    <property type="term" value="F:penicillin binding"/>
    <property type="evidence" value="ECO:0007669"/>
    <property type="project" value="InterPro"/>
</dbReference>
<dbReference type="Gene3D" id="3.40.710.10">
    <property type="entry name" value="DD-peptidase/beta-lactamase superfamily"/>
    <property type="match status" value="1"/>
</dbReference>
<dbReference type="Proteomes" id="UP000199068">
    <property type="component" value="Unassembled WGS sequence"/>
</dbReference>
<dbReference type="Pfam" id="PF00905">
    <property type="entry name" value="Transpeptidase"/>
    <property type="match status" value="1"/>
</dbReference>
<dbReference type="SMART" id="SM00740">
    <property type="entry name" value="PASTA"/>
    <property type="match status" value="1"/>
</dbReference>
<dbReference type="PANTHER" id="PTHR30627:SF1">
    <property type="entry name" value="PEPTIDOGLYCAN D,D-TRANSPEPTIDASE FTSI"/>
    <property type="match status" value="1"/>
</dbReference>
<dbReference type="Gene3D" id="3.30.450.330">
    <property type="match status" value="1"/>
</dbReference>
<evidence type="ECO:0000256" key="2">
    <source>
        <dbReference type="ARBA" id="ARBA00007171"/>
    </source>
</evidence>
<evidence type="ECO:0000256" key="3">
    <source>
        <dbReference type="ARBA" id="ARBA00023136"/>
    </source>
</evidence>
<dbReference type="InterPro" id="IPR005543">
    <property type="entry name" value="PASTA_dom"/>
</dbReference>
<organism evidence="5 6">
    <name type="scientific">Romboutsia lituseburensis DSM 797</name>
    <dbReference type="NCBI Taxonomy" id="1121325"/>
    <lineage>
        <taxon>Bacteria</taxon>
        <taxon>Bacillati</taxon>
        <taxon>Bacillota</taxon>
        <taxon>Clostridia</taxon>
        <taxon>Peptostreptococcales</taxon>
        <taxon>Peptostreptococcaceae</taxon>
        <taxon>Romboutsia</taxon>
    </lineage>
</organism>
<dbReference type="Gene3D" id="3.30.10.20">
    <property type="match status" value="1"/>
</dbReference>
<keyword evidence="6" id="KW-1185">Reference proteome</keyword>
<dbReference type="GO" id="GO:0005886">
    <property type="term" value="C:plasma membrane"/>
    <property type="evidence" value="ECO:0007669"/>
    <property type="project" value="TreeGrafter"/>
</dbReference>
<evidence type="ECO:0000313" key="5">
    <source>
        <dbReference type="EMBL" id="SDM10118.1"/>
    </source>
</evidence>
<dbReference type="RefSeq" id="WP_092726229.1">
    <property type="nucleotide sequence ID" value="NZ_FNGW01000005.1"/>
</dbReference>
<dbReference type="PANTHER" id="PTHR30627">
    <property type="entry name" value="PEPTIDOGLYCAN D,D-TRANSPEPTIDASE"/>
    <property type="match status" value="1"/>
</dbReference>
<dbReference type="CDD" id="cd06576">
    <property type="entry name" value="PASTA_Pbp2x-like_1"/>
    <property type="match status" value="1"/>
</dbReference>